<feature type="compositionally biased region" description="Low complexity" evidence="1">
    <location>
        <begin position="114"/>
        <end position="134"/>
    </location>
</feature>
<feature type="region of interest" description="Disordered" evidence="1">
    <location>
        <begin position="1"/>
        <end position="28"/>
    </location>
</feature>
<dbReference type="EMBL" id="KR029601">
    <property type="protein sequence ID" value="AKH48138.1"/>
    <property type="molecule type" value="Genomic_DNA"/>
</dbReference>
<name>A0A0F7L977_9VIRU</name>
<reference evidence="2" key="2">
    <citation type="submission" date="2015-03" db="EMBL/GenBank/DDBJ databases">
        <authorList>
            <person name="Chow C.-E.T."/>
            <person name="Winget D.M."/>
            <person name="White R.A.III."/>
            <person name="Hallam S.J."/>
            <person name="Suttle C.A."/>
        </authorList>
    </citation>
    <scope>NUCLEOTIDE SEQUENCE</scope>
    <source>
        <strain evidence="2">Oxic1_6</strain>
    </source>
</reference>
<feature type="region of interest" description="Disordered" evidence="1">
    <location>
        <begin position="45"/>
        <end position="71"/>
    </location>
</feature>
<feature type="region of interest" description="Disordered" evidence="1">
    <location>
        <begin position="110"/>
        <end position="141"/>
    </location>
</feature>
<sequence length="141" mass="14709">MARSSSLASRTQNSSQTLPSSLPVRAFPPPRAARALSISAMMVPAPPRCSTSTRTAAPLGSSSPLPDRGINSCLSGSSTRLTFNVLTGLSEPGRRRCRCRCGVTVPWLPPPVAPSQSRTATATTSSQVASSSLPRPLPPIR</sequence>
<organism evidence="2">
    <name type="scientific">uncultured marine virus</name>
    <dbReference type="NCBI Taxonomy" id="186617"/>
    <lineage>
        <taxon>Viruses</taxon>
        <taxon>environmental samples</taxon>
    </lineage>
</organism>
<feature type="compositionally biased region" description="Polar residues" evidence="1">
    <location>
        <begin position="1"/>
        <end position="20"/>
    </location>
</feature>
<evidence type="ECO:0000313" key="2">
    <source>
        <dbReference type="EMBL" id="AKH48138.1"/>
    </source>
</evidence>
<evidence type="ECO:0000256" key="1">
    <source>
        <dbReference type="SAM" id="MobiDB-lite"/>
    </source>
</evidence>
<accession>A0A0F7L977</accession>
<feature type="compositionally biased region" description="Polar residues" evidence="1">
    <location>
        <begin position="49"/>
        <end position="64"/>
    </location>
</feature>
<protein>
    <submittedName>
        <fullName evidence="2">Uncharacterized protein</fullName>
    </submittedName>
</protein>
<reference evidence="2" key="1">
    <citation type="journal article" date="2015" name="Front. Microbiol.">
        <title>Combining genomic sequencing methods to explore viral diversity and reveal potential virus-host interactions.</title>
        <authorList>
            <person name="Chow C.E."/>
            <person name="Winget D.M."/>
            <person name="White R.A.III."/>
            <person name="Hallam S.J."/>
            <person name="Suttle C.A."/>
        </authorList>
    </citation>
    <scope>NUCLEOTIDE SEQUENCE</scope>
    <source>
        <strain evidence="2">Oxic1_6</strain>
    </source>
</reference>
<proteinExistence type="predicted"/>